<dbReference type="InterPro" id="IPR000182">
    <property type="entry name" value="GNAT_dom"/>
</dbReference>
<evidence type="ECO:0000313" key="3">
    <source>
        <dbReference type="Proteomes" id="UP000292507"/>
    </source>
</evidence>
<dbReference type="AlphaFoldDB" id="A0A4Q7Y987"/>
<dbReference type="Pfam" id="PF00583">
    <property type="entry name" value="Acetyltransf_1"/>
    <property type="match status" value="1"/>
</dbReference>
<dbReference type="CDD" id="cd04301">
    <property type="entry name" value="NAT_SF"/>
    <property type="match status" value="1"/>
</dbReference>
<feature type="domain" description="N-acetyltransferase" evidence="1">
    <location>
        <begin position="10"/>
        <end position="155"/>
    </location>
</feature>
<proteinExistence type="predicted"/>
<dbReference type="EMBL" id="SHKV01000001">
    <property type="protein sequence ID" value="RZU32629.1"/>
    <property type="molecule type" value="Genomic_DNA"/>
</dbReference>
<dbReference type="PROSITE" id="PS51186">
    <property type="entry name" value="GNAT"/>
    <property type="match status" value="1"/>
</dbReference>
<name>A0A4Q7Y987_9ACTN</name>
<keyword evidence="2" id="KW-0808">Transferase</keyword>
<dbReference type="RefSeq" id="WP_158657548.1">
    <property type="nucleotide sequence ID" value="NZ_POQT01000009.1"/>
</dbReference>
<dbReference type="Proteomes" id="UP000292507">
    <property type="component" value="Unassembled WGS sequence"/>
</dbReference>
<comment type="caution">
    <text evidence="2">The sequence shown here is derived from an EMBL/GenBank/DDBJ whole genome shotgun (WGS) entry which is preliminary data.</text>
</comment>
<gene>
    <name evidence="2" type="ORF">BKA19_2324</name>
</gene>
<accession>A0A4Q7Y987</accession>
<keyword evidence="3" id="KW-1185">Reference proteome</keyword>
<organism evidence="2 3">
    <name type="scientific">Blastococcus saxobsidens</name>
    <dbReference type="NCBI Taxonomy" id="138336"/>
    <lineage>
        <taxon>Bacteria</taxon>
        <taxon>Bacillati</taxon>
        <taxon>Actinomycetota</taxon>
        <taxon>Actinomycetes</taxon>
        <taxon>Geodermatophilales</taxon>
        <taxon>Geodermatophilaceae</taxon>
        <taxon>Blastococcus</taxon>
    </lineage>
</organism>
<dbReference type="InterPro" id="IPR016181">
    <property type="entry name" value="Acyl_CoA_acyltransferase"/>
</dbReference>
<protein>
    <submittedName>
        <fullName evidence="2">Acetyltransferase (GNAT) family protein</fullName>
    </submittedName>
</protein>
<dbReference type="Gene3D" id="3.40.630.30">
    <property type="match status" value="1"/>
</dbReference>
<dbReference type="GO" id="GO:0016747">
    <property type="term" value="F:acyltransferase activity, transferring groups other than amino-acyl groups"/>
    <property type="evidence" value="ECO:0007669"/>
    <property type="project" value="InterPro"/>
</dbReference>
<sequence length="157" mass="16953">MNAAGDVRIVGLSELSATPVRARLLAEHDRFWDTDTRSLHHPVWFHQFGGFGALALDAGGEDVGYVLGVVTADRLAYLHLLAVRDDHRRSSLGRRLCRWFDELAVSTGARVVQAVTRPDNEVALAFHTSLGAGTHLSGDHAGPGADRVVLTRSLPPA</sequence>
<evidence type="ECO:0000259" key="1">
    <source>
        <dbReference type="PROSITE" id="PS51186"/>
    </source>
</evidence>
<dbReference type="SUPFAM" id="SSF55729">
    <property type="entry name" value="Acyl-CoA N-acyltransferases (Nat)"/>
    <property type="match status" value="1"/>
</dbReference>
<reference evidence="2 3" key="1">
    <citation type="submission" date="2019-02" db="EMBL/GenBank/DDBJ databases">
        <title>Sequencing the genomes of 1000 actinobacteria strains.</title>
        <authorList>
            <person name="Klenk H.-P."/>
        </authorList>
    </citation>
    <scope>NUCLEOTIDE SEQUENCE [LARGE SCALE GENOMIC DNA]</scope>
    <source>
        <strain evidence="2 3">DSM 44509</strain>
    </source>
</reference>
<evidence type="ECO:0000313" key="2">
    <source>
        <dbReference type="EMBL" id="RZU32629.1"/>
    </source>
</evidence>